<protein>
    <submittedName>
        <fullName evidence="2">Uncharacterized protein</fullName>
    </submittedName>
</protein>
<evidence type="ECO:0000313" key="2">
    <source>
        <dbReference type="EMBL" id="KAK7027055.1"/>
    </source>
</evidence>
<accession>A0AAW0BNS4</accession>
<gene>
    <name evidence="2" type="ORF">R3P38DRAFT_2941470</name>
</gene>
<dbReference type="AlphaFoldDB" id="A0AAW0BNS4"/>
<dbReference type="GO" id="GO:0003676">
    <property type="term" value="F:nucleic acid binding"/>
    <property type="evidence" value="ECO:0007669"/>
    <property type="project" value="InterPro"/>
</dbReference>
<feature type="region of interest" description="Disordered" evidence="1">
    <location>
        <begin position="520"/>
        <end position="560"/>
    </location>
</feature>
<name>A0AAW0BNS4_9AGAR</name>
<feature type="compositionally biased region" description="Acidic residues" evidence="1">
    <location>
        <begin position="535"/>
        <end position="547"/>
    </location>
</feature>
<dbReference type="SUPFAM" id="SSF46946">
    <property type="entry name" value="S13-like H2TH domain"/>
    <property type="match status" value="1"/>
</dbReference>
<sequence length="560" mass="62737">MPESQALQIFAARVRKACLKAFLNCGILAEGVLHIFPRTWAEGTAAKAYSTFTVDQGDYTPDIEPTPAVVNEYDAGKMKQGAPGRYLLETERKSGPIHVAVRGKCLAISAGHARSPFFYPFVAHHGAQHILVCHFGLEGEILTVPRYIYDQVIARSVPGNNPNAAKAERLRSFLIPRKYVDPGAREDNSLYKINILAAVVMEEDAFIVCDFARITQIHVISNSRFWTEEDMSPGSETWKNRLWTWYAGGPDWILEKDDALAVLDGWRQKVLRKGTETPIIDVLLQADGPGGGIGQHLANDLLFGAAIHPDTPADVLCEDDELYDSFREYVPNFMSKFASKTYFSRCGGTPNTSNPFSFNLTSDTNFLRGYVQVYRKEEVRVPAALYDLYQSRGLLDPNHTIGTPYTSPWVATDKQYKLLAVRYFEGGANHRYHVVVAKPPSTWKLAYTTPYTFKDVTKAGYATTLGPASFREPMRNKLDPEAIAKLCSGKGGRPKKVRTGERGRPRKPLTLATVKRIANIPRSAKRVKVDKENMDPVDQEDEEEEELAPTRHYNTRSRMP</sequence>
<organism evidence="2 3">
    <name type="scientific">Favolaschia claudopus</name>
    <dbReference type="NCBI Taxonomy" id="2862362"/>
    <lineage>
        <taxon>Eukaryota</taxon>
        <taxon>Fungi</taxon>
        <taxon>Dikarya</taxon>
        <taxon>Basidiomycota</taxon>
        <taxon>Agaricomycotina</taxon>
        <taxon>Agaricomycetes</taxon>
        <taxon>Agaricomycetidae</taxon>
        <taxon>Agaricales</taxon>
        <taxon>Marasmiineae</taxon>
        <taxon>Mycenaceae</taxon>
        <taxon>Favolaschia</taxon>
    </lineage>
</organism>
<reference evidence="2 3" key="1">
    <citation type="journal article" date="2024" name="J Genomics">
        <title>Draft genome sequencing and assembly of Favolaschia claudopus CIRM-BRFM 2984 isolated from oak limbs.</title>
        <authorList>
            <person name="Navarro D."/>
            <person name="Drula E."/>
            <person name="Chaduli D."/>
            <person name="Cazenave R."/>
            <person name="Ahrendt S."/>
            <person name="Wang J."/>
            <person name="Lipzen A."/>
            <person name="Daum C."/>
            <person name="Barry K."/>
            <person name="Grigoriev I.V."/>
            <person name="Favel A."/>
            <person name="Rosso M.N."/>
            <person name="Martin F."/>
        </authorList>
    </citation>
    <scope>NUCLEOTIDE SEQUENCE [LARGE SCALE GENOMIC DNA]</scope>
    <source>
        <strain evidence="2 3">CIRM-BRFM 2984</strain>
    </source>
</reference>
<dbReference type="EMBL" id="JAWWNJ010000030">
    <property type="protein sequence ID" value="KAK7027055.1"/>
    <property type="molecule type" value="Genomic_DNA"/>
</dbReference>
<feature type="region of interest" description="Disordered" evidence="1">
    <location>
        <begin position="488"/>
        <end position="507"/>
    </location>
</feature>
<dbReference type="InterPro" id="IPR010979">
    <property type="entry name" value="Ribosomal_uS13-like_H2TH"/>
</dbReference>
<comment type="caution">
    <text evidence="2">The sequence shown here is derived from an EMBL/GenBank/DDBJ whole genome shotgun (WGS) entry which is preliminary data.</text>
</comment>
<evidence type="ECO:0000313" key="3">
    <source>
        <dbReference type="Proteomes" id="UP001362999"/>
    </source>
</evidence>
<keyword evidence="3" id="KW-1185">Reference proteome</keyword>
<proteinExistence type="predicted"/>
<evidence type="ECO:0000256" key="1">
    <source>
        <dbReference type="SAM" id="MobiDB-lite"/>
    </source>
</evidence>
<dbReference type="Proteomes" id="UP001362999">
    <property type="component" value="Unassembled WGS sequence"/>
</dbReference>